<dbReference type="InterPro" id="IPR022616">
    <property type="entry name" value="Glyco_hydro_4_C"/>
</dbReference>
<feature type="site" description="Increases basicity of active site Tyr" evidence="9">
    <location>
        <position position="109"/>
    </location>
</feature>
<evidence type="ECO:0000256" key="6">
    <source>
        <dbReference type="ARBA" id="ARBA00023295"/>
    </source>
</evidence>
<dbReference type="GO" id="GO:0046872">
    <property type="term" value="F:metal ion binding"/>
    <property type="evidence" value="ECO:0007669"/>
    <property type="project" value="UniProtKB-KW"/>
</dbReference>
<keyword evidence="13" id="KW-1185">Reference proteome</keyword>
<dbReference type="AlphaFoldDB" id="A0A2A9CRU9"/>
<dbReference type="InterPro" id="IPR015955">
    <property type="entry name" value="Lactate_DH/Glyco_Ohase_4_C"/>
</dbReference>
<comment type="caution">
    <text evidence="12">The sequence shown here is derived from an EMBL/GenBank/DDBJ whole genome shotgun (WGS) entry which is preliminary data.</text>
</comment>
<name>A0A2A9CRU9_9ACTN</name>
<dbReference type="SUPFAM" id="SSF51735">
    <property type="entry name" value="NAD(P)-binding Rossmann-fold domains"/>
    <property type="match status" value="1"/>
</dbReference>
<dbReference type="PANTHER" id="PTHR32092">
    <property type="entry name" value="6-PHOSPHO-BETA-GLUCOSIDASE-RELATED"/>
    <property type="match status" value="1"/>
</dbReference>
<comment type="cofactor">
    <cofactor evidence="10">
        <name>NAD(+)</name>
        <dbReference type="ChEBI" id="CHEBI:57540"/>
    </cofactor>
    <text evidence="10">Binds 1 NAD(+) per subunit.</text>
</comment>
<evidence type="ECO:0000256" key="7">
    <source>
        <dbReference type="PIRSR" id="PIRSR601088-2"/>
    </source>
</evidence>
<feature type="binding site" evidence="8">
    <location>
        <position position="198"/>
    </location>
    <ligand>
        <name>Mn(2+)</name>
        <dbReference type="ChEBI" id="CHEBI:29035"/>
    </ligand>
</feature>
<dbReference type="Gene3D" id="3.90.110.10">
    <property type="entry name" value="Lactate dehydrogenase/glycoside hydrolase, family 4, C-terminal"/>
    <property type="match status" value="1"/>
</dbReference>
<evidence type="ECO:0000256" key="5">
    <source>
        <dbReference type="ARBA" id="ARBA00023211"/>
    </source>
</evidence>
<feature type="binding site" evidence="7">
    <location>
        <position position="147"/>
    </location>
    <ligand>
        <name>substrate</name>
    </ligand>
</feature>
<organism evidence="12 13">
    <name type="scientific">Propionicimonas paludicola</name>
    <dbReference type="NCBI Taxonomy" id="185243"/>
    <lineage>
        <taxon>Bacteria</taxon>
        <taxon>Bacillati</taxon>
        <taxon>Actinomycetota</taxon>
        <taxon>Actinomycetes</taxon>
        <taxon>Propionibacteriales</taxon>
        <taxon>Nocardioidaceae</taxon>
        <taxon>Propionicimonas</taxon>
    </lineage>
</organism>
<gene>
    <name evidence="12" type="ORF">ATK74_1716</name>
</gene>
<feature type="binding site" evidence="7">
    <location>
        <position position="93"/>
    </location>
    <ligand>
        <name>substrate</name>
    </ligand>
</feature>
<keyword evidence="4 10" id="KW-0520">NAD</keyword>
<dbReference type="SUPFAM" id="SSF56327">
    <property type="entry name" value="LDH C-terminal domain-like"/>
    <property type="match status" value="1"/>
</dbReference>
<evidence type="ECO:0000256" key="9">
    <source>
        <dbReference type="PIRSR" id="PIRSR601088-4"/>
    </source>
</evidence>
<evidence type="ECO:0000256" key="3">
    <source>
        <dbReference type="ARBA" id="ARBA00022801"/>
    </source>
</evidence>
<comment type="similarity">
    <text evidence="1 10">Belongs to the glycosyl hydrolase 4 family.</text>
</comment>
<dbReference type="GO" id="GO:0016616">
    <property type="term" value="F:oxidoreductase activity, acting on the CH-OH group of donors, NAD or NADP as acceptor"/>
    <property type="evidence" value="ECO:0007669"/>
    <property type="project" value="InterPro"/>
</dbReference>
<evidence type="ECO:0000256" key="10">
    <source>
        <dbReference type="RuleBase" id="RU361152"/>
    </source>
</evidence>
<evidence type="ECO:0000256" key="1">
    <source>
        <dbReference type="ARBA" id="ARBA00010141"/>
    </source>
</evidence>
<evidence type="ECO:0000256" key="4">
    <source>
        <dbReference type="ARBA" id="ARBA00023027"/>
    </source>
</evidence>
<dbReference type="InterPro" id="IPR001088">
    <property type="entry name" value="Glyco_hydro_4"/>
</dbReference>
<dbReference type="EMBL" id="PDJC01000001">
    <property type="protein sequence ID" value="PFG17154.1"/>
    <property type="molecule type" value="Genomic_DNA"/>
</dbReference>
<dbReference type="OrthoDB" id="9767022at2"/>
<dbReference type="Pfam" id="PF02056">
    <property type="entry name" value="Glyco_hydro_4"/>
    <property type="match status" value="1"/>
</dbReference>
<dbReference type="PANTHER" id="PTHR32092:SF5">
    <property type="entry name" value="6-PHOSPHO-BETA-GLUCOSIDASE"/>
    <property type="match status" value="1"/>
</dbReference>
<keyword evidence="8" id="KW-0170">Cobalt</keyword>
<evidence type="ECO:0000256" key="8">
    <source>
        <dbReference type="PIRSR" id="PIRSR601088-3"/>
    </source>
</evidence>
<evidence type="ECO:0000313" key="12">
    <source>
        <dbReference type="EMBL" id="PFG17154.1"/>
    </source>
</evidence>
<dbReference type="Pfam" id="PF11975">
    <property type="entry name" value="Glyco_hydro_4C"/>
    <property type="match status" value="1"/>
</dbReference>
<sequence length="433" mass="48333">MASIKLVYIGGGSSRGAGTMASFLERGEHFRGSEVVLVDLDPERLEIVRRMSQRIADNKGLDITITATTDRRAGLTDADAVLTSFRPGNFEARALDERIPLKHGVIGQETQGPGGFFMSLRSLNQFTGIIEDIKAVAPKAVIFNYTNPVNIVSQAVSRFTDVPIYSMCEGLMYFPNTTLRAARLDPARAKITMAGVNHNGWSFEHLYDGADLMPLLDQAWEERRNDPTMDILERRMLELAVTMRSVPADYFQYYYYGPEILRELQGARLTRSETIMQALPDYWQHYTEQSFADVPDLDPNRSRGGIHELELALDVMDAYYNDTPERLPVNLPNTGGVLPGFDEDVVVEVWCQVDGSGVHPEPQKPLPHTVRGITQQLAEYQYLAAEAAWIGTRRDAIAALAANPLVPGLRVAEELYDEMAAAHAAYLPERLLR</sequence>
<keyword evidence="8" id="KW-0533">Nickel</keyword>
<dbReference type="Proteomes" id="UP000226079">
    <property type="component" value="Unassembled WGS sequence"/>
</dbReference>
<proteinExistence type="inferred from homology"/>
<protein>
    <submittedName>
        <fullName evidence="12">6-phospho-beta-glucosidase</fullName>
    </submittedName>
</protein>
<keyword evidence="5 8" id="KW-0464">Manganese</keyword>
<evidence type="ECO:0000256" key="2">
    <source>
        <dbReference type="ARBA" id="ARBA00022723"/>
    </source>
</evidence>
<keyword evidence="6 10" id="KW-0326">Glycosidase</keyword>
<reference evidence="12 13" key="1">
    <citation type="submission" date="2017-10" db="EMBL/GenBank/DDBJ databases">
        <title>Sequencing the genomes of 1000 actinobacteria strains.</title>
        <authorList>
            <person name="Klenk H.-P."/>
        </authorList>
    </citation>
    <scope>NUCLEOTIDE SEQUENCE [LARGE SCALE GENOMIC DNA]</scope>
    <source>
        <strain evidence="12 13">DSM 15597</strain>
    </source>
</reference>
<evidence type="ECO:0000313" key="13">
    <source>
        <dbReference type="Proteomes" id="UP000226079"/>
    </source>
</evidence>
<dbReference type="GO" id="GO:0005975">
    <property type="term" value="P:carbohydrate metabolic process"/>
    <property type="evidence" value="ECO:0007669"/>
    <property type="project" value="InterPro"/>
</dbReference>
<evidence type="ECO:0000259" key="11">
    <source>
        <dbReference type="Pfam" id="PF11975"/>
    </source>
</evidence>
<dbReference type="Gene3D" id="3.40.50.720">
    <property type="entry name" value="NAD(P)-binding Rossmann-like Domain"/>
    <property type="match status" value="1"/>
</dbReference>
<feature type="domain" description="Glycosyl hydrolase family 4 C-terminal" evidence="11">
    <location>
        <begin position="193"/>
        <end position="406"/>
    </location>
</feature>
<feature type="binding site" evidence="8">
    <location>
        <position position="168"/>
    </location>
    <ligand>
        <name>Mn(2+)</name>
        <dbReference type="ChEBI" id="CHEBI:29035"/>
    </ligand>
</feature>
<dbReference type="GO" id="GO:0004553">
    <property type="term" value="F:hydrolase activity, hydrolyzing O-glycosyl compounds"/>
    <property type="evidence" value="ECO:0007669"/>
    <property type="project" value="InterPro"/>
</dbReference>
<dbReference type="PRINTS" id="PR00732">
    <property type="entry name" value="GLHYDRLASE4"/>
</dbReference>
<keyword evidence="3 10" id="KW-0378">Hydrolase</keyword>
<keyword evidence="8" id="KW-0408">Iron</keyword>
<keyword evidence="2 8" id="KW-0479">Metal-binding</keyword>
<dbReference type="RefSeq" id="WP_098460613.1">
    <property type="nucleotide sequence ID" value="NZ_PDJC01000001.1"/>
</dbReference>
<dbReference type="InterPro" id="IPR036291">
    <property type="entry name" value="NAD(P)-bd_dom_sf"/>
</dbReference>
<accession>A0A2A9CRU9</accession>